<dbReference type="InParanoid" id="B8BYX2"/>
<evidence type="ECO:0000256" key="5">
    <source>
        <dbReference type="SAM" id="MobiDB-lite"/>
    </source>
</evidence>
<dbReference type="PaxDb" id="35128-Thaps21954"/>
<evidence type="ECO:0000256" key="2">
    <source>
        <dbReference type="ARBA" id="ARBA00022741"/>
    </source>
</evidence>
<dbReference type="EMBL" id="CM000640">
    <property type="protein sequence ID" value="EED93963.1"/>
    <property type="molecule type" value="Genomic_DNA"/>
</dbReference>
<keyword evidence="8" id="KW-1185">Reference proteome</keyword>
<dbReference type="InterPro" id="IPR011761">
    <property type="entry name" value="ATP-grasp"/>
</dbReference>
<dbReference type="InterPro" id="IPR052032">
    <property type="entry name" value="ATP-dep_AA_Ligase"/>
</dbReference>
<reference evidence="7 8" key="1">
    <citation type="journal article" date="2004" name="Science">
        <title>The genome of the diatom Thalassiosira pseudonana: ecology, evolution, and metabolism.</title>
        <authorList>
            <person name="Armbrust E.V."/>
            <person name="Berges J.A."/>
            <person name="Bowler C."/>
            <person name="Green B.R."/>
            <person name="Martinez D."/>
            <person name="Putnam N.H."/>
            <person name="Zhou S."/>
            <person name="Allen A.E."/>
            <person name="Apt K.E."/>
            <person name="Bechner M."/>
            <person name="Brzezinski M.A."/>
            <person name="Chaal B.K."/>
            <person name="Chiovitti A."/>
            <person name="Davis A.K."/>
            <person name="Demarest M.S."/>
            <person name="Detter J.C."/>
            <person name="Glavina T."/>
            <person name="Goodstein D."/>
            <person name="Hadi M.Z."/>
            <person name="Hellsten U."/>
            <person name="Hildebrand M."/>
            <person name="Jenkins B.D."/>
            <person name="Jurka J."/>
            <person name="Kapitonov V.V."/>
            <person name="Kroger N."/>
            <person name="Lau W.W."/>
            <person name="Lane T.W."/>
            <person name="Larimer F.W."/>
            <person name="Lippmeier J.C."/>
            <person name="Lucas S."/>
            <person name="Medina M."/>
            <person name="Montsant A."/>
            <person name="Obornik M."/>
            <person name="Parker M.S."/>
            <person name="Palenik B."/>
            <person name="Pazour G.J."/>
            <person name="Richardson P.M."/>
            <person name="Rynearson T.A."/>
            <person name="Saito M.A."/>
            <person name="Schwartz D.C."/>
            <person name="Thamatrakoln K."/>
            <person name="Valentin K."/>
            <person name="Vardi A."/>
            <person name="Wilkerson F.P."/>
            <person name="Rokhsar D.S."/>
        </authorList>
    </citation>
    <scope>NUCLEOTIDE SEQUENCE [LARGE SCALE GENOMIC DNA]</scope>
    <source>
        <strain evidence="7 8">CCMP1335</strain>
    </source>
</reference>
<dbReference type="PANTHER" id="PTHR43585:SF2">
    <property type="entry name" value="ATP-GRASP ENZYME FSQD"/>
    <property type="match status" value="1"/>
</dbReference>
<dbReference type="SUPFAM" id="SSF56059">
    <property type="entry name" value="Glutathione synthetase ATP-binding domain-like"/>
    <property type="match status" value="1"/>
</dbReference>
<dbReference type="Gene3D" id="3.30.470.20">
    <property type="entry name" value="ATP-grasp fold, B domain"/>
    <property type="match status" value="1"/>
</dbReference>
<dbReference type="OMA" id="MCKSKED"/>
<keyword evidence="3 4" id="KW-0067">ATP-binding</keyword>
<dbReference type="PROSITE" id="PS50975">
    <property type="entry name" value="ATP_GRASP"/>
    <property type="match status" value="1"/>
</dbReference>
<protein>
    <recommendedName>
        <fullName evidence="6">ATP-grasp domain-containing protein</fullName>
    </recommendedName>
</protein>
<sequence>MTTLPDPPTEEMAATTISEIVLGFDPSEAKEDPHPGSHHHHSHNRGESIHDFDLMGAEWKSQAAADKNATVSVLGEEGGELRKVIATEIVNNPVQLYQPPQVLQNSILLIDPKLPEVMFTIEAASRRNLMVTAVIPNTNDGTKNLNLHPTASRLLEAGVHQVYEPPLGAKFDVMEASYHLKTIESQQNLRFLGVIPCREASVDVADMLSALLGLRNGNDLGLAGARRDKGLMKVAVANAGLRVAKYARLTRSDGGEVVDAIKELELDFPVVVKTPRGWSTQDVYICNTMEEAIESSSKIVKSLGPDGRKTQYALLEEFLEGDEFAVNLIASPTTPRGVQVTDVWMYHKVNMYGTMVNTWQSQVDPHDKKYASLVRYAEGVCRAVGIKYGMAHIELKATFDEKVGRWTNPAMIEVGARMAGGRKSVMAEATVNGWHPFAAMVDAHCGFPVLIPPSFRPEYQALHVYIPSDKNGIVTKMEGEDFERLPTYYAHSLIAAVGKQVKQSKELASFAAHLWLIGEPEDVERDAKRARAEFNVEVDPIPEEGSDKIDEKTGTPSTVSPATVAAV</sequence>
<evidence type="ECO:0000259" key="6">
    <source>
        <dbReference type="PROSITE" id="PS50975"/>
    </source>
</evidence>
<keyword evidence="2 4" id="KW-0547">Nucleotide-binding</keyword>
<feature type="domain" description="ATP-grasp" evidence="6">
    <location>
        <begin position="233"/>
        <end position="445"/>
    </location>
</feature>
<dbReference type="AlphaFoldDB" id="B8BYX2"/>
<dbReference type="GeneID" id="7452060"/>
<dbReference type="RefSeq" id="XP_002288527.1">
    <property type="nucleotide sequence ID" value="XM_002288491.1"/>
</dbReference>
<dbReference type="PANTHER" id="PTHR43585">
    <property type="entry name" value="FUMIPYRROLE BIOSYNTHESIS PROTEIN C"/>
    <property type="match status" value="1"/>
</dbReference>
<reference evidence="7 8" key="2">
    <citation type="journal article" date="2008" name="Nature">
        <title>The Phaeodactylum genome reveals the evolutionary history of diatom genomes.</title>
        <authorList>
            <person name="Bowler C."/>
            <person name="Allen A.E."/>
            <person name="Badger J.H."/>
            <person name="Grimwood J."/>
            <person name="Jabbari K."/>
            <person name="Kuo A."/>
            <person name="Maheswari U."/>
            <person name="Martens C."/>
            <person name="Maumus F."/>
            <person name="Otillar R.P."/>
            <person name="Rayko E."/>
            <person name="Salamov A."/>
            <person name="Vandepoele K."/>
            <person name="Beszteri B."/>
            <person name="Gruber A."/>
            <person name="Heijde M."/>
            <person name="Katinka M."/>
            <person name="Mock T."/>
            <person name="Valentin K."/>
            <person name="Verret F."/>
            <person name="Berges J.A."/>
            <person name="Brownlee C."/>
            <person name="Cadoret J.P."/>
            <person name="Chiovitti A."/>
            <person name="Choi C.J."/>
            <person name="Coesel S."/>
            <person name="De Martino A."/>
            <person name="Detter J.C."/>
            <person name="Durkin C."/>
            <person name="Falciatore A."/>
            <person name="Fournet J."/>
            <person name="Haruta M."/>
            <person name="Huysman M.J."/>
            <person name="Jenkins B.D."/>
            <person name="Jiroutova K."/>
            <person name="Jorgensen R.E."/>
            <person name="Joubert Y."/>
            <person name="Kaplan A."/>
            <person name="Kroger N."/>
            <person name="Kroth P.G."/>
            <person name="La Roche J."/>
            <person name="Lindquist E."/>
            <person name="Lommer M."/>
            <person name="Martin-Jezequel V."/>
            <person name="Lopez P.J."/>
            <person name="Lucas S."/>
            <person name="Mangogna M."/>
            <person name="McGinnis K."/>
            <person name="Medlin L.K."/>
            <person name="Montsant A."/>
            <person name="Oudot-Le Secq M.P."/>
            <person name="Napoli C."/>
            <person name="Obornik M."/>
            <person name="Parker M.S."/>
            <person name="Petit J.L."/>
            <person name="Porcel B.M."/>
            <person name="Poulsen N."/>
            <person name="Robison M."/>
            <person name="Rychlewski L."/>
            <person name="Rynearson T.A."/>
            <person name="Schmutz J."/>
            <person name="Shapiro H."/>
            <person name="Siaut M."/>
            <person name="Stanley M."/>
            <person name="Sussman M.R."/>
            <person name="Taylor A.R."/>
            <person name="Vardi A."/>
            <person name="von Dassow P."/>
            <person name="Vyverman W."/>
            <person name="Willis A."/>
            <person name="Wyrwicz L.S."/>
            <person name="Rokhsar D.S."/>
            <person name="Weissenbach J."/>
            <person name="Armbrust E.V."/>
            <person name="Green B.R."/>
            <person name="Van de Peer Y."/>
            <person name="Grigoriev I.V."/>
        </authorList>
    </citation>
    <scope>NUCLEOTIDE SEQUENCE [LARGE SCALE GENOMIC DNA]</scope>
    <source>
        <strain evidence="7 8">CCMP1335</strain>
    </source>
</reference>
<dbReference type="Pfam" id="PF13535">
    <property type="entry name" value="ATP-grasp_4"/>
    <property type="match status" value="1"/>
</dbReference>
<evidence type="ECO:0000313" key="8">
    <source>
        <dbReference type="Proteomes" id="UP000001449"/>
    </source>
</evidence>
<dbReference type="GO" id="GO:0046872">
    <property type="term" value="F:metal ion binding"/>
    <property type="evidence" value="ECO:0007669"/>
    <property type="project" value="InterPro"/>
</dbReference>
<evidence type="ECO:0000313" key="7">
    <source>
        <dbReference type="EMBL" id="EED93963.1"/>
    </source>
</evidence>
<proteinExistence type="predicted"/>
<feature type="region of interest" description="Disordered" evidence="5">
    <location>
        <begin position="539"/>
        <end position="567"/>
    </location>
</feature>
<accession>B8BYX2</accession>
<keyword evidence="1" id="KW-0436">Ligase</keyword>
<organism evidence="7 8">
    <name type="scientific">Thalassiosira pseudonana</name>
    <name type="common">Marine diatom</name>
    <name type="synonym">Cyclotella nana</name>
    <dbReference type="NCBI Taxonomy" id="35128"/>
    <lineage>
        <taxon>Eukaryota</taxon>
        <taxon>Sar</taxon>
        <taxon>Stramenopiles</taxon>
        <taxon>Ochrophyta</taxon>
        <taxon>Bacillariophyta</taxon>
        <taxon>Coscinodiscophyceae</taxon>
        <taxon>Thalassiosirophycidae</taxon>
        <taxon>Thalassiosirales</taxon>
        <taxon>Thalassiosiraceae</taxon>
        <taxon>Thalassiosira</taxon>
    </lineage>
</organism>
<evidence type="ECO:0000256" key="1">
    <source>
        <dbReference type="ARBA" id="ARBA00022598"/>
    </source>
</evidence>
<dbReference type="Proteomes" id="UP000001449">
    <property type="component" value="Chromosome 3"/>
</dbReference>
<name>B8BYX2_THAPS</name>
<dbReference type="GO" id="GO:0005524">
    <property type="term" value="F:ATP binding"/>
    <property type="evidence" value="ECO:0007669"/>
    <property type="project" value="UniProtKB-UniRule"/>
</dbReference>
<dbReference type="GO" id="GO:0016874">
    <property type="term" value="F:ligase activity"/>
    <property type="evidence" value="ECO:0007669"/>
    <property type="project" value="UniProtKB-KW"/>
</dbReference>
<evidence type="ECO:0000256" key="4">
    <source>
        <dbReference type="PROSITE-ProRule" id="PRU00409"/>
    </source>
</evidence>
<feature type="region of interest" description="Disordered" evidence="5">
    <location>
        <begin position="26"/>
        <end position="47"/>
    </location>
</feature>
<evidence type="ECO:0000256" key="3">
    <source>
        <dbReference type="ARBA" id="ARBA00022840"/>
    </source>
</evidence>
<dbReference type="KEGG" id="tps:THAPSDRAFT_21954"/>
<gene>
    <name evidence="7" type="ORF">THAPSDRAFT_21954</name>
</gene>
<dbReference type="HOGENOM" id="CLU_484444_0_0_1"/>